<proteinExistence type="predicted"/>
<keyword evidence="2" id="KW-1185">Reference proteome</keyword>
<comment type="caution">
    <text evidence="1">The sequence shown here is derived from an EMBL/GenBank/DDBJ whole genome shotgun (WGS) entry which is preliminary data.</text>
</comment>
<dbReference type="EMBL" id="JABCIY010000191">
    <property type="protein sequence ID" value="KAF7189376.1"/>
    <property type="molecule type" value="Genomic_DNA"/>
</dbReference>
<evidence type="ECO:0000313" key="2">
    <source>
        <dbReference type="Proteomes" id="UP000660729"/>
    </source>
</evidence>
<dbReference type="OrthoDB" id="3945641at2759"/>
<gene>
    <name evidence="1" type="ORF">HII31_09354</name>
</gene>
<dbReference type="Proteomes" id="UP000660729">
    <property type="component" value="Unassembled WGS sequence"/>
</dbReference>
<reference evidence="1" key="1">
    <citation type="submission" date="2020-04" db="EMBL/GenBank/DDBJ databases">
        <title>Draft genome resource of the tomato pathogen Pseudocercospora fuligena.</title>
        <authorList>
            <person name="Zaccaron A."/>
        </authorList>
    </citation>
    <scope>NUCLEOTIDE SEQUENCE</scope>
    <source>
        <strain evidence="1">PF001</strain>
    </source>
</reference>
<name>A0A8H6RB65_9PEZI</name>
<evidence type="ECO:0000313" key="1">
    <source>
        <dbReference type="EMBL" id="KAF7189376.1"/>
    </source>
</evidence>
<dbReference type="AlphaFoldDB" id="A0A8H6RB65"/>
<protein>
    <submittedName>
        <fullName evidence="1">Uncharacterized protein</fullName>
    </submittedName>
</protein>
<accession>A0A8H6RB65</accession>
<organism evidence="1 2">
    <name type="scientific">Pseudocercospora fuligena</name>
    <dbReference type="NCBI Taxonomy" id="685502"/>
    <lineage>
        <taxon>Eukaryota</taxon>
        <taxon>Fungi</taxon>
        <taxon>Dikarya</taxon>
        <taxon>Ascomycota</taxon>
        <taxon>Pezizomycotina</taxon>
        <taxon>Dothideomycetes</taxon>
        <taxon>Dothideomycetidae</taxon>
        <taxon>Mycosphaerellales</taxon>
        <taxon>Mycosphaerellaceae</taxon>
        <taxon>Pseudocercospora</taxon>
    </lineage>
</organism>
<sequence>MPMITSNSDAIKYKGIMICQLVQMIVEKRQPMYQDGDTIIKVCTDMVTARRYGAITVELIPDPYWPSTTLDSRGRSKAFDYDSIMLYDSFAAAEDPVTLPDGSPDLDSAPMVGRTLDDLDNVWELVPAGVTRDPVTQFMDYRLAKISQGDIARIEQLYPRPGQASGLQSMEKWQMEP</sequence>